<accession>A0A3M7RFQ1</accession>
<keyword evidence="6" id="KW-1185">Reference proteome</keyword>
<proteinExistence type="inferred from homology"/>
<comment type="similarity">
    <text evidence="1">Belongs to the universal ribosomal protein uS7 family.</text>
</comment>
<keyword evidence="2" id="KW-0689">Ribosomal protein</keyword>
<dbReference type="Pfam" id="PF00177">
    <property type="entry name" value="Ribosomal_S7"/>
    <property type="match status" value="1"/>
</dbReference>
<dbReference type="Proteomes" id="UP000276133">
    <property type="component" value="Unassembled WGS sequence"/>
</dbReference>
<evidence type="ECO:0000313" key="6">
    <source>
        <dbReference type="Proteomes" id="UP000276133"/>
    </source>
</evidence>
<dbReference type="STRING" id="10195.A0A3M7RFQ1"/>
<dbReference type="PANTHER" id="PTHR11205">
    <property type="entry name" value="RIBOSOMAL PROTEIN S7"/>
    <property type="match status" value="1"/>
</dbReference>
<protein>
    <submittedName>
        <fullName evidence="5">28S ribosomal mitochondrial</fullName>
    </submittedName>
</protein>
<dbReference type="GO" id="GO:0005840">
    <property type="term" value="C:ribosome"/>
    <property type="evidence" value="ECO:0007669"/>
    <property type="project" value="UniProtKB-KW"/>
</dbReference>
<dbReference type="InterPro" id="IPR000235">
    <property type="entry name" value="Ribosomal_uS7"/>
</dbReference>
<feature type="domain" description="Small ribosomal subunit protein uS7" evidence="4">
    <location>
        <begin position="58"/>
        <end position="210"/>
    </location>
</feature>
<name>A0A3M7RFQ1_BRAPC</name>
<dbReference type="AlphaFoldDB" id="A0A3M7RFQ1"/>
<evidence type="ECO:0000313" key="5">
    <source>
        <dbReference type="EMBL" id="RNA22402.1"/>
    </source>
</evidence>
<comment type="caution">
    <text evidence="5">The sequence shown here is derived from an EMBL/GenBank/DDBJ whole genome shotgun (WGS) entry which is preliminary data.</text>
</comment>
<evidence type="ECO:0000259" key="4">
    <source>
        <dbReference type="Pfam" id="PF00177"/>
    </source>
</evidence>
<dbReference type="GO" id="GO:1990904">
    <property type="term" value="C:ribonucleoprotein complex"/>
    <property type="evidence" value="ECO:0007669"/>
    <property type="project" value="UniProtKB-KW"/>
</dbReference>
<evidence type="ECO:0000256" key="1">
    <source>
        <dbReference type="ARBA" id="ARBA00007151"/>
    </source>
</evidence>
<dbReference type="InterPro" id="IPR023798">
    <property type="entry name" value="Ribosomal_uS7_dom"/>
</dbReference>
<dbReference type="EMBL" id="REGN01003465">
    <property type="protein sequence ID" value="RNA22402.1"/>
    <property type="molecule type" value="Genomic_DNA"/>
</dbReference>
<gene>
    <name evidence="5" type="ORF">BpHYR1_015322</name>
</gene>
<organism evidence="5 6">
    <name type="scientific">Brachionus plicatilis</name>
    <name type="common">Marine rotifer</name>
    <name type="synonym">Brachionus muelleri</name>
    <dbReference type="NCBI Taxonomy" id="10195"/>
    <lineage>
        <taxon>Eukaryota</taxon>
        <taxon>Metazoa</taxon>
        <taxon>Spiralia</taxon>
        <taxon>Gnathifera</taxon>
        <taxon>Rotifera</taxon>
        <taxon>Eurotatoria</taxon>
        <taxon>Monogononta</taxon>
        <taxon>Pseudotrocha</taxon>
        <taxon>Ploima</taxon>
        <taxon>Brachionidae</taxon>
        <taxon>Brachionus</taxon>
    </lineage>
</organism>
<keyword evidence="3" id="KW-0687">Ribonucleoprotein</keyword>
<reference evidence="5 6" key="1">
    <citation type="journal article" date="2018" name="Sci. Rep.">
        <title>Genomic signatures of local adaptation to the degree of environmental predictability in rotifers.</title>
        <authorList>
            <person name="Franch-Gras L."/>
            <person name="Hahn C."/>
            <person name="Garcia-Roger E.M."/>
            <person name="Carmona M.J."/>
            <person name="Serra M."/>
            <person name="Gomez A."/>
        </authorList>
    </citation>
    <scope>NUCLEOTIDE SEQUENCE [LARGE SCALE GENOMIC DNA]</scope>
    <source>
        <strain evidence="5">HYR1</strain>
    </source>
</reference>
<dbReference type="GO" id="GO:0006412">
    <property type="term" value="P:translation"/>
    <property type="evidence" value="ECO:0007669"/>
    <property type="project" value="InterPro"/>
</dbReference>
<dbReference type="InterPro" id="IPR036823">
    <property type="entry name" value="Ribosomal_uS7_dom_sf"/>
</dbReference>
<dbReference type="SUPFAM" id="SSF47973">
    <property type="entry name" value="Ribosomal protein S7"/>
    <property type="match status" value="1"/>
</dbReference>
<evidence type="ECO:0000256" key="2">
    <source>
        <dbReference type="ARBA" id="ARBA00022980"/>
    </source>
</evidence>
<dbReference type="OrthoDB" id="9972728at2759"/>
<dbReference type="Gene3D" id="1.10.455.10">
    <property type="entry name" value="Ribosomal protein S7 domain"/>
    <property type="match status" value="1"/>
</dbReference>
<sequence length="220" mass="25782">MLNSGLLSLERKFLSNFFRVYSQNTAQRPIIDKSELDSIKSDDLRHYQVVEAPDGYESNAMSYDPRMHKFIKILMKNGNSYLARNLVDKALYNIKLKQVERYNKTEDESKRKEIETNPMRIFLNAMDNTKPILKVIGLIKSGISYQVPVPMSEKEREFKATRFILTSSREKDKSVRFYDKLADELIEAFNNQGKSIKKKVDMHKLAEANRAYAHFRWAKK</sequence>
<evidence type="ECO:0000256" key="3">
    <source>
        <dbReference type="ARBA" id="ARBA00023274"/>
    </source>
</evidence>